<gene>
    <name evidence="2" type="ORF">SAMN04488131_102104</name>
</gene>
<sequence>MKKTLLLFVLALTSINFYAQKFNGYVVTNVNDTIKCNFFVETNLFNDSMFYANSVRKKVKILDEKGEKISFEPSQLNSFIIKGTKFGDFKFVSFQEDGYNYFYHEVIKGRISYYKLYKADLYSGGPNSGFDVFVYKENKFNKLAAFNQRKSLGEVISDYPELHQKWMDSNNFYKVYQREEVVNIYNEHFKN</sequence>
<name>A0A1I2AR03_9FLAO</name>
<feature type="signal peptide" evidence="1">
    <location>
        <begin position="1"/>
        <end position="19"/>
    </location>
</feature>
<dbReference type="OrthoDB" id="1362437at2"/>
<feature type="chain" id="PRO_5011635374" description="GLPGLI family protein" evidence="1">
    <location>
        <begin position="20"/>
        <end position="191"/>
    </location>
</feature>
<keyword evidence="3" id="KW-1185">Reference proteome</keyword>
<dbReference type="STRING" id="935223.SAMN04488131_102104"/>
<accession>A0A1I2AR03</accession>
<evidence type="ECO:0000313" key="2">
    <source>
        <dbReference type="EMBL" id="SFE46424.1"/>
    </source>
</evidence>
<dbReference type="EMBL" id="FONQ01000002">
    <property type="protein sequence ID" value="SFE46424.1"/>
    <property type="molecule type" value="Genomic_DNA"/>
</dbReference>
<evidence type="ECO:0008006" key="4">
    <source>
        <dbReference type="Google" id="ProtNLM"/>
    </source>
</evidence>
<dbReference type="AlphaFoldDB" id="A0A1I2AR03"/>
<protein>
    <recommendedName>
        <fullName evidence="4">GLPGLI family protein</fullName>
    </recommendedName>
</protein>
<evidence type="ECO:0000256" key="1">
    <source>
        <dbReference type="SAM" id="SignalP"/>
    </source>
</evidence>
<dbReference type="Proteomes" id="UP000198596">
    <property type="component" value="Unassembled WGS sequence"/>
</dbReference>
<organism evidence="2 3">
    <name type="scientific">Flavobacterium xueshanense</name>
    <dbReference type="NCBI Taxonomy" id="935223"/>
    <lineage>
        <taxon>Bacteria</taxon>
        <taxon>Pseudomonadati</taxon>
        <taxon>Bacteroidota</taxon>
        <taxon>Flavobacteriia</taxon>
        <taxon>Flavobacteriales</taxon>
        <taxon>Flavobacteriaceae</taxon>
        <taxon>Flavobacterium</taxon>
    </lineage>
</organism>
<reference evidence="3" key="1">
    <citation type="submission" date="2016-10" db="EMBL/GenBank/DDBJ databases">
        <authorList>
            <person name="Varghese N."/>
            <person name="Submissions S."/>
        </authorList>
    </citation>
    <scope>NUCLEOTIDE SEQUENCE [LARGE SCALE GENOMIC DNA]</scope>
    <source>
        <strain evidence="3">CGMCC 1.9227</strain>
    </source>
</reference>
<dbReference type="RefSeq" id="WP_091203179.1">
    <property type="nucleotide sequence ID" value="NZ_FONQ01000002.1"/>
</dbReference>
<keyword evidence="1" id="KW-0732">Signal</keyword>
<evidence type="ECO:0000313" key="3">
    <source>
        <dbReference type="Proteomes" id="UP000198596"/>
    </source>
</evidence>
<proteinExistence type="predicted"/>